<keyword evidence="3" id="KW-1185">Reference proteome</keyword>
<keyword evidence="1" id="KW-0732">Signal</keyword>
<feature type="chain" id="PRO_5045151793" description="Lipoprotein" evidence="1">
    <location>
        <begin position="18"/>
        <end position="804"/>
    </location>
</feature>
<name>A0ABY9X4X7_9BACT</name>
<dbReference type="RefSeq" id="WP_395809587.1">
    <property type="nucleotide sequence ID" value="NZ_CP043494.1"/>
</dbReference>
<sequence>MHSMRLCLWASCLCVIAACIQNREHTEAQQTQPTSELSSEIITDREIEAYAYSNPDLLDGLPSEVPVVVSYKGRTPTVAFRIGCGSNYGTMLEAFGYDRNLTLGEMEHWGDLSNLPDDLRRANGNVDVPIITLRCGKTVEETRQQVLQVFSIIGATADKPQYYLRLRSAPDYLFSASCLNLFTALGVTDTTGSDLVAKSIATLPTTRDFWLDPTDHGLTALEINCYSATARPLPAPPSTIPVLPATPIPFDRPQLFVSDYPFDGVRTSRPLYLISNGLGYAIDCGSNRAQVQQAFGFGTTTPELIAQDDPRFLASHPNEQPVLHCRNDDLMSVLVFESPASISSLYYRFNKSRNALFRFSCSTAAQYFETTTLPAPDGGTTNKALLSTRQALDYLLFDRNQPEEKTRLYDINCAGPSESDLAMVDTWFASVFGRPITEGERSVYRATYNRLWDELRGDSTQIHTALVTELEAKVLSSELPAVVDRALAAANPAPNIESDCEGHHITDYLKGKVTGGGFGAPLRANFSLIRDFIQERAPRLVVRMRTHFRWTYGITSIGSVMEKGFNRGLMEDPDDDLAFLSLQRCAGAKIFADSRLLETYVGRGVSNGKRYNIYQPGLDDFVAYTHDVAFFKTDVGNNKTAAFETGIYQWVYNLVQKSHAPWRRDLIQAYDDVFGCVHTSDTQSECAADEGISWWTGAFYRPEVNIPATPNPDFSLAMLRESHEFYLQDECTPAGSACAYEIPKIVERACKRNNLSCSSSTIESKTTSIRGFIKKGTLKANYPSIECYVRTKTTTGCNFTYIRQ</sequence>
<accession>A0ABY9X4X7</accession>
<organism evidence="2 3">
    <name type="scientific">Archangium minus</name>
    <dbReference type="NCBI Taxonomy" id="83450"/>
    <lineage>
        <taxon>Bacteria</taxon>
        <taxon>Pseudomonadati</taxon>
        <taxon>Myxococcota</taxon>
        <taxon>Myxococcia</taxon>
        <taxon>Myxococcales</taxon>
        <taxon>Cystobacterineae</taxon>
        <taxon>Archangiaceae</taxon>
        <taxon>Archangium</taxon>
    </lineage>
</organism>
<dbReference type="Proteomes" id="UP001611383">
    <property type="component" value="Chromosome"/>
</dbReference>
<evidence type="ECO:0000313" key="2">
    <source>
        <dbReference type="EMBL" id="WNG50473.1"/>
    </source>
</evidence>
<evidence type="ECO:0000256" key="1">
    <source>
        <dbReference type="SAM" id="SignalP"/>
    </source>
</evidence>
<proteinExistence type="predicted"/>
<gene>
    <name evidence="2" type="ORF">F0U60_44845</name>
</gene>
<protein>
    <recommendedName>
        <fullName evidence="4">Lipoprotein</fullName>
    </recommendedName>
</protein>
<dbReference type="EMBL" id="CP043494">
    <property type="protein sequence ID" value="WNG50473.1"/>
    <property type="molecule type" value="Genomic_DNA"/>
</dbReference>
<evidence type="ECO:0000313" key="3">
    <source>
        <dbReference type="Proteomes" id="UP001611383"/>
    </source>
</evidence>
<evidence type="ECO:0008006" key="4">
    <source>
        <dbReference type="Google" id="ProtNLM"/>
    </source>
</evidence>
<feature type="signal peptide" evidence="1">
    <location>
        <begin position="1"/>
        <end position="17"/>
    </location>
</feature>
<dbReference type="PROSITE" id="PS51257">
    <property type="entry name" value="PROKAR_LIPOPROTEIN"/>
    <property type="match status" value="1"/>
</dbReference>
<reference evidence="2 3" key="1">
    <citation type="submission" date="2019-08" db="EMBL/GenBank/DDBJ databases">
        <title>Archangium and Cystobacter genomes.</title>
        <authorList>
            <person name="Chen I.-C.K."/>
            <person name="Wielgoss S."/>
        </authorList>
    </citation>
    <scope>NUCLEOTIDE SEQUENCE [LARGE SCALE GENOMIC DNA]</scope>
    <source>
        <strain evidence="2 3">Cbm 6</strain>
    </source>
</reference>